<dbReference type="GO" id="GO:0003700">
    <property type="term" value="F:DNA-binding transcription factor activity"/>
    <property type="evidence" value="ECO:0007669"/>
    <property type="project" value="TreeGrafter"/>
</dbReference>
<evidence type="ECO:0000259" key="5">
    <source>
        <dbReference type="PROSITE" id="PS50977"/>
    </source>
</evidence>
<dbReference type="PANTHER" id="PTHR30055">
    <property type="entry name" value="HTH-TYPE TRANSCRIPTIONAL REGULATOR RUTR"/>
    <property type="match status" value="1"/>
</dbReference>
<reference evidence="6 7" key="1">
    <citation type="submission" date="2018-10" db="EMBL/GenBank/DDBJ databases">
        <title>Draft genome of Mycobacterium hodleri strain B.</title>
        <authorList>
            <person name="Amande T.J."/>
            <person name="Mcgenity T.J."/>
        </authorList>
    </citation>
    <scope>NUCLEOTIDE SEQUENCE [LARGE SCALE GENOMIC DNA]</scope>
    <source>
        <strain evidence="6 7">B</strain>
    </source>
</reference>
<evidence type="ECO:0000256" key="1">
    <source>
        <dbReference type="ARBA" id="ARBA00023015"/>
    </source>
</evidence>
<evidence type="ECO:0000313" key="6">
    <source>
        <dbReference type="EMBL" id="TQR86614.1"/>
    </source>
</evidence>
<dbReference type="EMBL" id="VIFX01000011">
    <property type="protein sequence ID" value="TQR86614.1"/>
    <property type="molecule type" value="Genomic_DNA"/>
</dbReference>
<keyword evidence="3" id="KW-0804">Transcription</keyword>
<dbReference type="InterPro" id="IPR009057">
    <property type="entry name" value="Homeodomain-like_sf"/>
</dbReference>
<keyword evidence="7" id="KW-1185">Reference proteome</keyword>
<evidence type="ECO:0000313" key="7">
    <source>
        <dbReference type="Proteomes" id="UP000315759"/>
    </source>
</evidence>
<dbReference type="PRINTS" id="PR00455">
    <property type="entry name" value="HTHTETR"/>
</dbReference>
<dbReference type="PROSITE" id="PS50977">
    <property type="entry name" value="HTH_TETR_2"/>
    <property type="match status" value="1"/>
</dbReference>
<dbReference type="Proteomes" id="UP000315759">
    <property type="component" value="Unassembled WGS sequence"/>
</dbReference>
<protein>
    <submittedName>
        <fullName evidence="6">TetR/AcrR family transcriptional regulator</fullName>
    </submittedName>
</protein>
<dbReference type="Pfam" id="PF21597">
    <property type="entry name" value="TetR_C_43"/>
    <property type="match status" value="1"/>
</dbReference>
<evidence type="ECO:0000256" key="3">
    <source>
        <dbReference type="ARBA" id="ARBA00023163"/>
    </source>
</evidence>
<dbReference type="Pfam" id="PF00440">
    <property type="entry name" value="TetR_N"/>
    <property type="match status" value="1"/>
</dbReference>
<evidence type="ECO:0000256" key="4">
    <source>
        <dbReference type="PROSITE-ProRule" id="PRU00335"/>
    </source>
</evidence>
<evidence type="ECO:0000256" key="2">
    <source>
        <dbReference type="ARBA" id="ARBA00023125"/>
    </source>
</evidence>
<feature type="DNA-binding region" description="H-T-H motif" evidence="4">
    <location>
        <begin position="56"/>
        <end position="75"/>
    </location>
</feature>
<accession>A0A544W308</accession>
<comment type="caution">
    <text evidence="6">The sequence shown here is derived from an EMBL/GenBank/DDBJ whole genome shotgun (WGS) entry which is preliminary data.</text>
</comment>
<dbReference type="InterPro" id="IPR049445">
    <property type="entry name" value="TetR_SbtR-like_C"/>
</dbReference>
<dbReference type="PANTHER" id="PTHR30055:SF234">
    <property type="entry name" value="HTH-TYPE TRANSCRIPTIONAL REGULATOR BETI"/>
    <property type="match status" value="1"/>
</dbReference>
<dbReference type="InterPro" id="IPR001647">
    <property type="entry name" value="HTH_TetR"/>
</dbReference>
<keyword evidence="2 4" id="KW-0238">DNA-binding</keyword>
<feature type="domain" description="HTH tetR-type" evidence="5">
    <location>
        <begin position="34"/>
        <end position="93"/>
    </location>
</feature>
<dbReference type="GO" id="GO:0000976">
    <property type="term" value="F:transcription cis-regulatory region binding"/>
    <property type="evidence" value="ECO:0007669"/>
    <property type="project" value="TreeGrafter"/>
</dbReference>
<dbReference type="SUPFAM" id="SSF46689">
    <property type="entry name" value="Homeodomain-like"/>
    <property type="match status" value="1"/>
</dbReference>
<name>A0A544W308_9MYCO</name>
<dbReference type="InterPro" id="IPR050109">
    <property type="entry name" value="HTH-type_TetR-like_transc_reg"/>
</dbReference>
<organism evidence="6 7">
    <name type="scientific">Mycolicibacterium hodleri</name>
    <dbReference type="NCBI Taxonomy" id="49897"/>
    <lineage>
        <taxon>Bacteria</taxon>
        <taxon>Bacillati</taxon>
        <taxon>Actinomycetota</taxon>
        <taxon>Actinomycetes</taxon>
        <taxon>Mycobacteriales</taxon>
        <taxon>Mycobacteriaceae</taxon>
        <taxon>Mycolicibacterium</taxon>
    </lineage>
</organism>
<sequence>MSPVTIRRVSPLVERGIRVTTSPAPSRPLRADAVRNRRALLDAALAAFQRGGVTASLDDIAKAAGVGAGTLYRHFPSRDDLVLAVIDDGLLGLAERGEELLDATDPVAALADWLDAFVAQAGLFEGLARTLVNPEAGDDTTCKRSKRAGAALLDRAVTAGRLRDDVSSADLLDVAAAIAWLGDQGRDDAQRSRLLTLVIDGMRRAPSA</sequence>
<dbReference type="Gene3D" id="1.10.357.10">
    <property type="entry name" value="Tetracycline Repressor, domain 2"/>
    <property type="match status" value="1"/>
</dbReference>
<dbReference type="SUPFAM" id="SSF48498">
    <property type="entry name" value="Tetracyclin repressor-like, C-terminal domain"/>
    <property type="match status" value="1"/>
</dbReference>
<dbReference type="AlphaFoldDB" id="A0A544W308"/>
<gene>
    <name evidence="6" type="ORF">D8S82_10700</name>
</gene>
<dbReference type="InterPro" id="IPR036271">
    <property type="entry name" value="Tet_transcr_reg_TetR-rel_C_sf"/>
</dbReference>
<keyword evidence="1" id="KW-0805">Transcription regulation</keyword>
<proteinExistence type="predicted"/>